<dbReference type="NCBIfam" id="TIGR00056">
    <property type="entry name" value="MlaE family lipid ABC transporter permease subunit"/>
    <property type="match status" value="1"/>
</dbReference>
<keyword evidence="1" id="KW-1133">Transmembrane helix</keyword>
<dbReference type="GO" id="GO:0043190">
    <property type="term" value="C:ATP-binding cassette (ABC) transporter complex"/>
    <property type="evidence" value="ECO:0007669"/>
    <property type="project" value="InterPro"/>
</dbReference>
<dbReference type="EMBL" id="CABIKM010000015">
    <property type="protein sequence ID" value="VUZ84571.1"/>
    <property type="molecule type" value="Genomic_DNA"/>
</dbReference>
<reference evidence="2 3" key="1">
    <citation type="submission" date="2019-07" db="EMBL/GenBank/DDBJ databases">
        <authorList>
            <person name="Cremers G."/>
        </authorList>
    </citation>
    <scope>NUCLEOTIDE SEQUENCE [LARGE SCALE GENOMIC DNA]</scope>
</reference>
<dbReference type="GO" id="GO:0005548">
    <property type="term" value="F:phospholipid transporter activity"/>
    <property type="evidence" value="ECO:0007669"/>
    <property type="project" value="TreeGrafter"/>
</dbReference>
<feature type="transmembrane region" description="Helical" evidence="1">
    <location>
        <begin position="318"/>
        <end position="338"/>
    </location>
</feature>
<sequence>MTNPLRQAIVLGFDRPTGNTLLIRLAGNWTIEAKLPSILEAQRQIEASPPSGRIAFDARDLTAWDSSLLIFLTKLIAEAEHRGIEIDRAGLPEGVRRLLTLATAVPARKDTAQASGQVSPLTRVGMGALGASREATVMLAFLGEASVAFLKFFLGRARYRRSDLLLVIQEVGAQALPIVTLISFLVGVILAYVGAIQLQQFGAQVYVADLVGIAMTREMGAMMAAIIMAGRTGAAFAAQLGTMQANEEIDALTTLGIPAMEFLALPRMLALALMMPLLCVYADLLGIMGGAAVGIGMLDIGPTQYYLRTAEAVGLDSALAGLIKASVFGVLVAIAGCLRGMQCGRSSAAVGAATTSAVVTGIVLIIVSDALMTIIFNLIGL</sequence>
<dbReference type="PANTHER" id="PTHR30188:SF3">
    <property type="entry name" value="ABC TRANSPORTER PERMEASE"/>
    <property type="match status" value="1"/>
</dbReference>
<evidence type="ECO:0000256" key="1">
    <source>
        <dbReference type="RuleBase" id="RU362044"/>
    </source>
</evidence>
<feature type="transmembrane region" description="Helical" evidence="1">
    <location>
        <begin position="219"/>
        <end position="238"/>
    </location>
</feature>
<keyword evidence="1" id="KW-0472">Membrane</keyword>
<keyword evidence="1" id="KW-0812">Transmembrane</keyword>
<dbReference type="Proteomes" id="UP000334340">
    <property type="component" value="Unassembled WGS sequence"/>
</dbReference>
<protein>
    <submittedName>
        <fullName evidence="2">Transporter</fullName>
    </submittedName>
</protein>
<proteinExistence type="inferred from homology"/>
<dbReference type="AlphaFoldDB" id="A0A564ZGU6"/>
<dbReference type="PANTHER" id="PTHR30188">
    <property type="entry name" value="ABC TRANSPORTER PERMEASE PROTEIN-RELATED"/>
    <property type="match status" value="1"/>
</dbReference>
<organism evidence="2 3">
    <name type="scientific">Candidatus Methylomirabilis lanthanidiphila</name>
    <dbReference type="NCBI Taxonomy" id="2211376"/>
    <lineage>
        <taxon>Bacteria</taxon>
        <taxon>Candidatus Methylomirabilota</taxon>
        <taxon>Candidatus Methylomirabilia</taxon>
        <taxon>Candidatus Methylomirabilales</taxon>
        <taxon>Candidatus Methylomirabilaceae</taxon>
        <taxon>Candidatus Methylomirabilis</taxon>
    </lineage>
</organism>
<dbReference type="InterPro" id="IPR003453">
    <property type="entry name" value="ABC_MlaE_roteobac"/>
</dbReference>
<feature type="transmembrane region" description="Helical" evidence="1">
    <location>
        <begin position="175"/>
        <end position="199"/>
    </location>
</feature>
<keyword evidence="3" id="KW-1185">Reference proteome</keyword>
<dbReference type="SUPFAM" id="SSF52091">
    <property type="entry name" value="SpoIIaa-like"/>
    <property type="match status" value="1"/>
</dbReference>
<feature type="transmembrane region" description="Helical" evidence="1">
    <location>
        <begin position="269"/>
        <end position="298"/>
    </location>
</feature>
<name>A0A564ZGU6_9BACT</name>
<dbReference type="Gene3D" id="3.30.750.24">
    <property type="entry name" value="STAS domain"/>
    <property type="match status" value="1"/>
</dbReference>
<feature type="transmembrane region" description="Helical" evidence="1">
    <location>
        <begin position="350"/>
        <end position="379"/>
    </location>
</feature>
<comment type="similarity">
    <text evidence="1">Belongs to the MlaE permease family.</text>
</comment>
<evidence type="ECO:0000313" key="2">
    <source>
        <dbReference type="EMBL" id="VUZ84571.1"/>
    </source>
</evidence>
<accession>A0A564ZGU6</accession>
<dbReference type="InterPro" id="IPR036513">
    <property type="entry name" value="STAS_dom_sf"/>
</dbReference>
<evidence type="ECO:0000313" key="3">
    <source>
        <dbReference type="Proteomes" id="UP000334340"/>
    </source>
</evidence>
<feature type="transmembrane region" description="Helical" evidence="1">
    <location>
        <begin position="135"/>
        <end position="154"/>
    </location>
</feature>
<dbReference type="Pfam" id="PF02405">
    <property type="entry name" value="MlaE"/>
    <property type="match status" value="1"/>
</dbReference>
<gene>
    <name evidence="2" type="ORF">MELA_00944</name>
</gene>
<dbReference type="InterPro" id="IPR030802">
    <property type="entry name" value="Permease_MalE"/>
</dbReference>